<comment type="caution">
    <text evidence="2">The sequence shown here is derived from an EMBL/GenBank/DDBJ whole genome shotgun (WGS) entry which is preliminary data.</text>
</comment>
<accession>A0ABP1RBB9</accession>
<feature type="chain" id="PRO_5045558028" evidence="1">
    <location>
        <begin position="21"/>
        <end position="372"/>
    </location>
</feature>
<dbReference type="Proteomes" id="UP001642540">
    <property type="component" value="Unassembled WGS sequence"/>
</dbReference>
<protein>
    <submittedName>
        <fullName evidence="2">Uncharacterized protein</fullName>
    </submittedName>
</protein>
<keyword evidence="1" id="KW-0732">Signal</keyword>
<name>A0ABP1RBB9_9HEXA</name>
<proteinExistence type="predicted"/>
<feature type="signal peptide" evidence="1">
    <location>
        <begin position="1"/>
        <end position="20"/>
    </location>
</feature>
<evidence type="ECO:0000256" key="1">
    <source>
        <dbReference type="SAM" id="SignalP"/>
    </source>
</evidence>
<reference evidence="2 3" key="1">
    <citation type="submission" date="2024-08" db="EMBL/GenBank/DDBJ databases">
        <authorList>
            <person name="Cucini C."/>
            <person name="Frati F."/>
        </authorList>
    </citation>
    <scope>NUCLEOTIDE SEQUENCE [LARGE SCALE GENOMIC DNA]</scope>
</reference>
<sequence length="372" mass="41788">MQLLTFTLIAKLIYILHVRSDAIVSGEETGLSGQIWDVTKPIKTFLTAGEGNASRQDLISELGLGPPLKVGENKSAIVPAYFFYEADCKITNPSACSEEIADVARLLTRTLDENRIFDLRISLTVDLNTIQQLIGAQNRTKIQLPLHPPISILVNLDNEINCADLTTANMTTSDWEKLVTLESWISVLGKTKYGFGYPEPLIGCTEIVTAVNVVHFVVLNLKFGDTVGVTESFGLFQKRMNFLHEQNSEFLKEAMYYTMDHLPETIYYPIRSSVGEDEEHKHLLITFAQKWATKVKNVIIQILNVTRGGQETSGKSMLIAHIPGNNCKSYNTNADYEFRKWFVPSALETISTHFQSTVLTYGKLEKEIIKIF</sequence>
<organism evidence="2 3">
    <name type="scientific">Orchesella dallaii</name>
    <dbReference type="NCBI Taxonomy" id="48710"/>
    <lineage>
        <taxon>Eukaryota</taxon>
        <taxon>Metazoa</taxon>
        <taxon>Ecdysozoa</taxon>
        <taxon>Arthropoda</taxon>
        <taxon>Hexapoda</taxon>
        <taxon>Collembola</taxon>
        <taxon>Entomobryomorpha</taxon>
        <taxon>Entomobryoidea</taxon>
        <taxon>Orchesellidae</taxon>
        <taxon>Orchesellinae</taxon>
        <taxon>Orchesella</taxon>
    </lineage>
</organism>
<evidence type="ECO:0000313" key="3">
    <source>
        <dbReference type="Proteomes" id="UP001642540"/>
    </source>
</evidence>
<evidence type="ECO:0000313" key="2">
    <source>
        <dbReference type="EMBL" id="CAL8124949.1"/>
    </source>
</evidence>
<dbReference type="EMBL" id="CAXLJM020000068">
    <property type="protein sequence ID" value="CAL8124949.1"/>
    <property type="molecule type" value="Genomic_DNA"/>
</dbReference>
<keyword evidence="3" id="KW-1185">Reference proteome</keyword>
<gene>
    <name evidence="2" type="ORF">ODALV1_LOCUS20819</name>
</gene>